<dbReference type="RefSeq" id="WP_026427170.1">
    <property type="nucleotide sequence ID" value="NZ_CBCRWE010000022.1"/>
</dbReference>
<dbReference type="KEGG" id="asla:NCTC11923_01846"/>
<protein>
    <submittedName>
        <fullName evidence="2">Uncharacterized protein</fullName>
    </submittedName>
</protein>
<keyword evidence="3" id="KW-1185">Reference proteome</keyword>
<evidence type="ECO:0000313" key="2">
    <source>
        <dbReference type="EMBL" id="VEG75188.1"/>
    </source>
</evidence>
<feature type="coiled-coil region" evidence="1">
    <location>
        <begin position="42"/>
        <end position="69"/>
    </location>
</feature>
<gene>
    <name evidence="2" type="ORF">NCTC11923_01846</name>
</gene>
<keyword evidence="1" id="KW-0175">Coiled coil</keyword>
<evidence type="ECO:0000256" key="1">
    <source>
        <dbReference type="SAM" id="Coils"/>
    </source>
</evidence>
<dbReference type="AlphaFoldDB" id="A0A448KE70"/>
<reference evidence="2 3" key="1">
    <citation type="submission" date="2018-12" db="EMBL/GenBank/DDBJ databases">
        <authorList>
            <consortium name="Pathogen Informatics"/>
        </authorList>
    </citation>
    <scope>NUCLEOTIDE SEQUENCE [LARGE SCALE GENOMIC DNA]</scope>
    <source>
        <strain evidence="2 3">NCTC11923</strain>
    </source>
</reference>
<proteinExistence type="predicted"/>
<name>A0A448KE70_9ACTO</name>
<dbReference type="EMBL" id="LR134363">
    <property type="protein sequence ID" value="VEG75188.1"/>
    <property type="molecule type" value="Genomic_DNA"/>
</dbReference>
<sequence>MKQPECTFRATLTEMVEEEVEALYRRIRLHPGCRGELEQALRHRLELMVQDTQQQLAQLTATRQRLVHQWDKLLQAHYEDAIPLVVCFSVRVRFWVWDQATSVRS</sequence>
<evidence type="ECO:0000313" key="3">
    <source>
        <dbReference type="Proteomes" id="UP000276899"/>
    </source>
</evidence>
<dbReference type="Proteomes" id="UP000276899">
    <property type="component" value="Chromosome"/>
</dbReference>
<organism evidence="2 3">
    <name type="scientific">Actinomyces slackii</name>
    <dbReference type="NCBI Taxonomy" id="52774"/>
    <lineage>
        <taxon>Bacteria</taxon>
        <taxon>Bacillati</taxon>
        <taxon>Actinomycetota</taxon>
        <taxon>Actinomycetes</taxon>
        <taxon>Actinomycetales</taxon>
        <taxon>Actinomycetaceae</taxon>
        <taxon>Actinomyces</taxon>
    </lineage>
</organism>
<accession>A0A448KE70</accession>